<reference evidence="3" key="2">
    <citation type="submission" date="2015-01" db="EMBL/GenBank/DDBJ databases">
        <title>Evolutionary Origins and Diversification of the Mycorrhizal Mutualists.</title>
        <authorList>
            <consortium name="DOE Joint Genome Institute"/>
            <consortium name="Mycorrhizal Genomics Consortium"/>
            <person name="Kohler A."/>
            <person name="Kuo A."/>
            <person name="Nagy L.G."/>
            <person name="Floudas D."/>
            <person name="Copeland A."/>
            <person name="Barry K.W."/>
            <person name="Cichocki N."/>
            <person name="Veneault-Fourrey C."/>
            <person name="LaButti K."/>
            <person name="Lindquist E.A."/>
            <person name="Lipzen A."/>
            <person name="Lundell T."/>
            <person name="Morin E."/>
            <person name="Murat C."/>
            <person name="Riley R."/>
            <person name="Ohm R."/>
            <person name="Sun H."/>
            <person name="Tunlid A."/>
            <person name="Henrissat B."/>
            <person name="Grigoriev I.V."/>
            <person name="Hibbett D.S."/>
            <person name="Martin F."/>
        </authorList>
    </citation>
    <scope>NUCLEOTIDE SEQUENCE [LARGE SCALE GENOMIC DNA]</scope>
    <source>
        <strain evidence="3">Zn</strain>
    </source>
</reference>
<keyword evidence="1" id="KW-0812">Transmembrane</keyword>
<proteinExistence type="predicted"/>
<feature type="transmembrane region" description="Helical" evidence="1">
    <location>
        <begin position="96"/>
        <end position="118"/>
    </location>
</feature>
<protein>
    <submittedName>
        <fullName evidence="2">Uncharacterized protein</fullName>
    </submittedName>
</protein>
<evidence type="ECO:0000256" key="1">
    <source>
        <dbReference type="SAM" id="Phobius"/>
    </source>
</evidence>
<dbReference type="AlphaFoldDB" id="A0A0C3D6U8"/>
<dbReference type="InParanoid" id="A0A0C3D6U8"/>
<evidence type="ECO:0000313" key="2">
    <source>
        <dbReference type="EMBL" id="KIN07064.1"/>
    </source>
</evidence>
<name>A0A0C3D6U8_OIDMZ</name>
<organism evidence="2 3">
    <name type="scientific">Oidiodendron maius (strain Zn)</name>
    <dbReference type="NCBI Taxonomy" id="913774"/>
    <lineage>
        <taxon>Eukaryota</taxon>
        <taxon>Fungi</taxon>
        <taxon>Dikarya</taxon>
        <taxon>Ascomycota</taxon>
        <taxon>Pezizomycotina</taxon>
        <taxon>Leotiomycetes</taxon>
        <taxon>Leotiomycetes incertae sedis</taxon>
        <taxon>Myxotrichaceae</taxon>
        <taxon>Oidiodendron</taxon>
    </lineage>
</organism>
<keyword evidence="1" id="KW-0472">Membrane</keyword>
<feature type="transmembrane region" description="Helical" evidence="1">
    <location>
        <begin position="124"/>
        <end position="145"/>
    </location>
</feature>
<accession>A0A0C3D6U8</accession>
<gene>
    <name evidence="2" type="ORF">OIDMADRAFT_15982</name>
</gene>
<dbReference type="OrthoDB" id="409136at2759"/>
<keyword evidence="1" id="KW-1133">Transmembrane helix</keyword>
<dbReference type="Proteomes" id="UP000054321">
    <property type="component" value="Unassembled WGS sequence"/>
</dbReference>
<sequence>MPIRQDIRPYGIKPSLPPEDEVRKQNWHYCPCPTLIEHFHMDEAFITQLLEPGHAFLDNAWSELFPKKLKSEFRYEFQKTGIGWGIHIIEDLNPLAVAWVSLLIFLTSGALGIVYSLAAHDVGAGFTIAAWFAGTAVLSVTCLQLSSEKTK</sequence>
<dbReference type="EMBL" id="KN832870">
    <property type="protein sequence ID" value="KIN07064.1"/>
    <property type="molecule type" value="Genomic_DNA"/>
</dbReference>
<reference evidence="2 3" key="1">
    <citation type="submission" date="2014-04" db="EMBL/GenBank/DDBJ databases">
        <authorList>
            <consortium name="DOE Joint Genome Institute"/>
            <person name="Kuo A."/>
            <person name="Martino E."/>
            <person name="Perotto S."/>
            <person name="Kohler A."/>
            <person name="Nagy L.G."/>
            <person name="Floudas D."/>
            <person name="Copeland A."/>
            <person name="Barry K.W."/>
            <person name="Cichocki N."/>
            <person name="Veneault-Fourrey C."/>
            <person name="LaButti K."/>
            <person name="Lindquist E.A."/>
            <person name="Lipzen A."/>
            <person name="Lundell T."/>
            <person name="Morin E."/>
            <person name="Murat C."/>
            <person name="Sun H."/>
            <person name="Tunlid A."/>
            <person name="Henrissat B."/>
            <person name="Grigoriev I.V."/>
            <person name="Hibbett D.S."/>
            <person name="Martin F."/>
            <person name="Nordberg H.P."/>
            <person name="Cantor M.N."/>
            <person name="Hua S.X."/>
        </authorList>
    </citation>
    <scope>NUCLEOTIDE SEQUENCE [LARGE SCALE GENOMIC DNA]</scope>
    <source>
        <strain evidence="2 3">Zn</strain>
    </source>
</reference>
<keyword evidence="3" id="KW-1185">Reference proteome</keyword>
<evidence type="ECO:0000313" key="3">
    <source>
        <dbReference type="Proteomes" id="UP000054321"/>
    </source>
</evidence>
<dbReference type="HOGENOM" id="CLU_1732017_0_0_1"/>